<evidence type="ECO:0000313" key="1">
    <source>
        <dbReference type="EMBL" id="CAB4194710.1"/>
    </source>
</evidence>
<organism evidence="1">
    <name type="scientific">uncultured Caudovirales phage</name>
    <dbReference type="NCBI Taxonomy" id="2100421"/>
    <lineage>
        <taxon>Viruses</taxon>
        <taxon>Duplodnaviria</taxon>
        <taxon>Heunggongvirae</taxon>
        <taxon>Uroviricota</taxon>
        <taxon>Caudoviricetes</taxon>
        <taxon>Peduoviridae</taxon>
        <taxon>Maltschvirus</taxon>
        <taxon>Maltschvirus maltsch</taxon>
    </lineage>
</organism>
<reference evidence="1" key="1">
    <citation type="submission" date="2020-05" db="EMBL/GenBank/DDBJ databases">
        <authorList>
            <person name="Chiriac C."/>
            <person name="Salcher M."/>
            <person name="Ghai R."/>
            <person name="Kavagutti S V."/>
        </authorList>
    </citation>
    <scope>NUCLEOTIDE SEQUENCE</scope>
</reference>
<protein>
    <submittedName>
        <fullName evidence="1">Uncharacterized protein</fullName>
    </submittedName>
</protein>
<gene>
    <name evidence="1" type="ORF">UFOVP1271_19</name>
</gene>
<accession>A0A6J5RAY6</accession>
<sequence length="97" mass="10708">MKLTIRFDIGYGPATITTTLATLVAWERRFKMKTSDLADNFGMEDMAFMAWHTAKSQTDHGQAIPVEFDSFINKLVEIEIVGSANANPTKAAPTVTL</sequence>
<proteinExistence type="predicted"/>
<dbReference type="EMBL" id="LR797217">
    <property type="protein sequence ID" value="CAB4194710.1"/>
    <property type="molecule type" value="Genomic_DNA"/>
</dbReference>
<name>A0A6J5RAY6_9CAUD</name>